<organism evidence="14 15">
    <name type="scientific">Mycena belliarum</name>
    <dbReference type="NCBI Taxonomy" id="1033014"/>
    <lineage>
        <taxon>Eukaryota</taxon>
        <taxon>Fungi</taxon>
        <taxon>Dikarya</taxon>
        <taxon>Basidiomycota</taxon>
        <taxon>Agaricomycotina</taxon>
        <taxon>Agaricomycetes</taxon>
        <taxon>Agaricomycetidae</taxon>
        <taxon>Agaricales</taxon>
        <taxon>Marasmiineae</taxon>
        <taxon>Mycenaceae</taxon>
        <taxon>Mycena</taxon>
    </lineage>
</organism>
<dbReference type="GO" id="GO:0005576">
    <property type="term" value="C:extracellular region"/>
    <property type="evidence" value="ECO:0007669"/>
    <property type="project" value="InterPro"/>
</dbReference>
<dbReference type="Gene3D" id="2.10.10.20">
    <property type="entry name" value="Carbohydrate-binding module superfamily 5/12"/>
    <property type="match status" value="2"/>
</dbReference>
<feature type="signal peptide" evidence="12">
    <location>
        <begin position="1"/>
        <end position="17"/>
    </location>
</feature>
<evidence type="ECO:0000256" key="9">
    <source>
        <dbReference type="RuleBase" id="RU000489"/>
    </source>
</evidence>
<dbReference type="InterPro" id="IPR036573">
    <property type="entry name" value="CBM_sf_5/12"/>
</dbReference>
<evidence type="ECO:0000256" key="3">
    <source>
        <dbReference type="ARBA" id="ARBA00022669"/>
    </source>
</evidence>
<dbReference type="GO" id="GO:0030246">
    <property type="term" value="F:carbohydrate binding"/>
    <property type="evidence" value="ECO:0007669"/>
    <property type="project" value="InterPro"/>
</dbReference>
<dbReference type="InterPro" id="IPR017853">
    <property type="entry name" value="GH"/>
</dbReference>
<dbReference type="SMART" id="SM00495">
    <property type="entry name" value="ChtBD3"/>
    <property type="match status" value="2"/>
</dbReference>
<comment type="catalytic activity">
    <reaction evidence="1">
        <text>Random endo-hydrolysis of N-acetyl-beta-D-glucosaminide (1-&gt;4)-beta-linkages in chitin and chitodextrins.</text>
        <dbReference type="EC" id="3.2.1.14"/>
    </reaction>
</comment>
<dbReference type="InterPro" id="IPR001223">
    <property type="entry name" value="Glyco_hydro18_cat"/>
</dbReference>
<dbReference type="InterPro" id="IPR045321">
    <property type="entry name" value="Cts1-like"/>
</dbReference>
<dbReference type="SUPFAM" id="SSF51445">
    <property type="entry name" value="(Trans)glycosidases"/>
    <property type="match status" value="1"/>
</dbReference>
<dbReference type="CDD" id="cd12215">
    <property type="entry name" value="ChiC_BD"/>
    <property type="match status" value="1"/>
</dbReference>
<dbReference type="EC" id="3.2.1.14" evidence="2"/>
<comment type="caution">
    <text evidence="14">The sequence shown here is derived from an EMBL/GenBank/DDBJ whole genome shotgun (WGS) entry which is preliminary data.</text>
</comment>
<keyword evidence="3" id="KW-0147">Chitin-binding</keyword>
<keyword evidence="15" id="KW-1185">Reference proteome</keyword>
<evidence type="ECO:0000259" key="13">
    <source>
        <dbReference type="PROSITE" id="PS51910"/>
    </source>
</evidence>
<keyword evidence="8" id="KW-0624">Polysaccharide degradation</keyword>
<feature type="region of interest" description="Disordered" evidence="11">
    <location>
        <begin position="386"/>
        <end position="411"/>
    </location>
</feature>
<reference evidence="14" key="1">
    <citation type="submission" date="2023-03" db="EMBL/GenBank/DDBJ databases">
        <title>Massive genome expansion in bonnet fungi (Mycena s.s.) driven by repeated elements and novel gene families across ecological guilds.</title>
        <authorList>
            <consortium name="Lawrence Berkeley National Laboratory"/>
            <person name="Harder C.B."/>
            <person name="Miyauchi S."/>
            <person name="Viragh M."/>
            <person name="Kuo A."/>
            <person name="Thoen E."/>
            <person name="Andreopoulos B."/>
            <person name="Lu D."/>
            <person name="Skrede I."/>
            <person name="Drula E."/>
            <person name="Henrissat B."/>
            <person name="Morin E."/>
            <person name="Kohler A."/>
            <person name="Barry K."/>
            <person name="LaButti K."/>
            <person name="Morin E."/>
            <person name="Salamov A."/>
            <person name="Lipzen A."/>
            <person name="Mereny Z."/>
            <person name="Hegedus B."/>
            <person name="Baldrian P."/>
            <person name="Stursova M."/>
            <person name="Weitz H."/>
            <person name="Taylor A."/>
            <person name="Grigoriev I.V."/>
            <person name="Nagy L.G."/>
            <person name="Martin F."/>
            <person name="Kauserud H."/>
        </authorList>
    </citation>
    <scope>NUCLEOTIDE SEQUENCE</scope>
    <source>
        <strain evidence="14">CBHHK173m</strain>
    </source>
</reference>
<comment type="similarity">
    <text evidence="10">Belongs to the glycosyl hydrolase 18 family.</text>
</comment>
<dbReference type="GO" id="GO:0008061">
    <property type="term" value="F:chitin binding"/>
    <property type="evidence" value="ECO:0007669"/>
    <property type="project" value="UniProtKB-KW"/>
</dbReference>
<evidence type="ECO:0000313" key="15">
    <source>
        <dbReference type="Proteomes" id="UP001222325"/>
    </source>
</evidence>
<dbReference type="InterPro" id="IPR003610">
    <property type="entry name" value="CBM5/12"/>
</dbReference>
<evidence type="ECO:0000256" key="4">
    <source>
        <dbReference type="ARBA" id="ARBA00022801"/>
    </source>
</evidence>
<evidence type="ECO:0000313" key="14">
    <source>
        <dbReference type="EMBL" id="KAJ7102265.1"/>
    </source>
</evidence>
<evidence type="ECO:0000256" key="12">
    <source>
        <dbReference type="SAM" id="SignalP"/>
    </source>
</evidence>
<feature type="chain" id="PRO_5042238173" description="chitinase" evidence="12">
    <location>
        <begin position="18"/>
        <end position="466"/>
    </location>
</feature>
<dbReference type="PROSITE" id="PS01095">
    <property type="entry name" value="GH18_1"/>
    <property type="match status" value="1"/>
</dbReference>
<proteinExistence type="inferred from homology"/>
<keyword evidence="4 9" id="KW-0378">Hydrolase</keyword>
<keyword evidence="12" id="KW-0732">Signal</keyword>
<keyword evidence="6" id="KW-0119">Carbohydrate metabolism</keyword>
<evidence type="ECO:0000256" key="8">
    <source>
        <dbReference type="ARBA" id="ARBA00023326"/>
    </source>
</evidence>
<dbReference type="InterPro" id="IPR001579">
    <property type="entry name" value="Glyco_hydro_18_chit_AS"/>
</dbReference>
<evidence type="ECO:0000256" key="7">
    <source>
        <dbReference type="ARBA" id="ARBA00023295"/>
    </source>
</evidence>
<dbReference type="PANTHER" id="PTHR45708">
    <property type="entry name" value="ENDOCHITINASE"/>
    <property type="match status" value="1"/>
</dbReference>
<sequence>MALRLGFLAAVSLVSLAFDNSRYDNTVVYWGQNSIGANSATPPANYQKNLAFYCNDNAVDVFPVAFINVFFGTGGAPSINLANTCNPTDNATFPGTALPDCSKLASDITTCQAKGKLVTISLGGATGSVGFASDAQGVTFANTIWNMFLGGTSSTRPFGSAVLDGVDLDIEGGGGVGYVAFVNQIRSLSSGASKRYYITAAPQCVYPDAALGSVLNGANFDAIYVQFYNNPCSLATFPAVTGWNFGIWDQWARTLSPNPNVRVYIGAPASTGAAGSGYVDINTLSNIAVQMRQSFPSFGGVMLWDASQAYANNRFDLAIKNALVAAGGTGFIYPACTAPTYSTTGTYVGGSKVSYQGYIWQAKWWASSAPGANANGDWSAISACKGASDPPTSTTTTATRTTTTTTGPSTSPTGGICAGVAAWVSTAVYVGGQKATFASSLWTAQWWTQGDTPGGSVGVWVKNGAC</sequence>
<dbReference type="Proteomes" id="UP001222325">
    <property type="component" value="Unassembled WGS sequence"/>
</dbReference>
<accession>A0AAD6UGW4</accession>
<gene>
    <name evidence="14" type="ORF">B0H15DRAFT_813874</name>
</gene>
<keyword evidence="5" id="KW-0146">Chitin degradation</keyword>
<evidence type="ECO:0000256" key="10">
    <source>
        <dbReference type="RuleBase" id="RU004453"/>
    </source>
</evidence>
<evidence type="ECO:0000256" key="5">
    <source>
        <dbReference type="ARBA" id="ARBA00023024"/>
    </source>
</evidence>
<dbReference type="EMBL" id="JARJCN010000003">
    <property type="protein sequence ID" value="KAJ7102265.1"/>
    <property type="molecule type" value="Genomic_DNA"/>
</dbReference>
<dbReference type="PROSITE" id="PS51910">
    <property type="entry name" value="GH18_2"/>
    <property type="match status" value="1"/>
</dbReference>
<dbReference type="AlphaFoldDB" id="A0AAD6UGW4"/>
<dbReference type="GO" id="GO:0008843">
    <property type="term" value="F:endochitinase activity"/>
    <property type="evidence" value="ECO:0007669"/>
    <property type="project" value="UniProtKB-EC"/>
</dbReference>
<dbReference type="GO" id="GO:0006032">
    <property type="term" value="P:chitin catabolic process"/>
    <property type="evidence" value="ECO:0007669"/>
    <property type="project" value="UniProtKB-KW"/>
</dbReference>
<evidence type="ECO:0000256" key="11">
    <source>
        <dbReference type="SAM" id="MobiDB-lite"/>
    </source>
</evidence>
<dbReference type="SUPFAM" id="SSF51055">
    <property type="entry name" value="Carbohydrate binding domain"/>
    <property type="match status" value="2"/>
</dbReference>
<dbReference type="Gene3D" id="3.20.20.80">
    <property type="entry name" value="Glycosidases"/>
    <property type="match status" value="1"/>
</dbReference>
<feature type="domain" description="GH18" evidence="13">
    <location>
        <begin position="24"/>
        <end position="326"/>
    </location>
</feature>
<evidence type="ECO:0000256" key="2">
    <source>
        <dbReference type="ARBA" id="ARBA00012729"/>
    </source>
</evidence>
<dbReference type="InterPro" id="IPR050542">
    <property type="entry name" value="Glycosyl_Hydrlase18_Chitinase"/>
</dbReference>
<evidence type="ECO:0000256" key="1">
    <source>
        <dbReference type="ARBA" id="ARBA00000822"/>
    </source>
</evidence>
<protein>
    <recommendedName>
        <fullName evidence="2">chitinase</fullName>
        <ecNumber evidence="2">3.2.1.14</ecNumber>
    </recommendedName>
</protein>
<name>A0AAD6UGW4_9AGAR</name>
<evidence type="ECO:0000256" key="6">
    <source>
        <dbReference type="ARBA" id="ARBA00023277"/>
    </source>
</evidence>
<dbReference type="PANTHER" id="PTHR45708:SF49">
    <property type="entry name" value="ENDOCHITINASE"/>
    <property type="match status" value="1"/>
</dbReference>
<keyword evidence="7 9" id="KW-0326">Glycosidase</keyword>
<dbReference type="CDD" id="cd02877">
    <property type="entry name" value="GH18_hevamine_XipI_class_III"/>
    <property type="match status" value="1"/>
</dbReference>
<dbReference type="Pfam" id="PF00704">
    <property type="entry name" value="Glyco_hydro_18"/>
    <property type="match status" value="1"/>
</dbReference>
<dbReference type="GO" id="GO:0000272">
    <property type="term" value="P:polysaccharide catabolic process"/>
    <property type="evidence" value="ECO:0007669"/>
    <property type="project" value="UniProtKB-KW"/>
</dbReference>